<evidence type="ECO:0000259" key="1">
    <source>
        <dbReference type="PROSITE" id="PS50965"/>
    </source>
</evidence>
<dbReference type="AlphaFoldDB" id="A0A2H6CW65"/>
<evidence type="ECO:0000313" key="3">
    <source>
        <dbReference type="Proteomes" id="UP000236214"/>
    </source>
</evidence>
<name>A0A2H6CW65_TETHA</name>
<dbReference type="InterPro" id="IPR011528">
    <property type="entry name" value="NERD"/>
</dbReference>
<proteinExistence type="predicted"/>
<reference evidence="2 3" key="1">
    <citation type="submission" date="2016-05" db="EMBL/GenBank/DDBJ databases">
        <title>Whole genome sequencing of Tetragenococcus halophilus subsp. halophilus NISL 7118.</title>
        <authorList>
            <person name="Shiwa Y."/>
            <person name="Nishimura I."/>
            <person name="Yoshikawa H."/>
            <person name="Koyama Y."/>
            <person name="Oguma T."/>
        </authorList>
    </citation>
    <scope>NUCLEOTIDE SEQUENCE [LARGE SCALE GENOMIC DNA]</scope>
    <source>
        <strain evidence="2 3">NISL 7118</strain>
    </source>
</reference>
<accession>A0A2H6CW65</accession>
<sequence>MRKKPHDLQWLETLSKRKQLNEEQRWALQRSQKGFLGERQMDKLVETFLPEITAIINDITLKYQSTVVQIDKILLVGTIVYIIDMKFYQGNYTFQNNSWQRNGKKLPTNILEQLRRAVRVIENIFKENQIDLKVKGVLAFLNPESNIYVEDTVPEKVLAFNELPLWLLELKKYSSDEHYLHWQSVLFQYQINGYRTKRQLTLEEEKHLQKGICCPHCHQFNTWQNKHTVHCECGYIETKEVAYVRTICEFGVIFHNRNLRLGKLKEFFGEQVEPEYLRYILKKHFVSVKHTPNRKLGHENKGIVFEYWFTDRLDYFNQLDKRKFWKRANI</sequence>
<dbReference type="Pfam" id="PF08378">
    <property type="entry name" value="NERD"/>
    <property type="match status" value="1"/>
</dbReference>
<keyword evidence="3" id="KW-1185">Reference proteome</keyword>
<feature type="domain" description="NERD" evidence="1">
    <location>
        <begin position="33"/>
        <end position="144"/>
    </location>
</feature>
<comment type="caution">
    <text evidence="2">The sequence shown here is derived from an EMBL/GenBank/DDBJ whole genome shotgun (WGS) entry which is preliminary data.</text>
</comment>
<protein>
    <recommendedName>
        <fullName evidence="1">NERD domain-containing protein</fullName>
    </recommendedName>
</protein>
<dbReference type="RefSeq" id="WP_103103704.1">
    <property type="nucleotide sequence ID" value="NZ_BDEC01000149.1"/>
</dbReference>
<dbReference type="Proteomes" id="UP000236214">
    <property type="component" value="Unassembled WGS sequence"/>
</dbReference>
<dbReference type="EMBL" id="BDEC01000149">
    <property type="protein sequence ID" value="GBD69229.1"/>
    <property type="molecule type" value="Genomic_DNA"/>
</dbReference>
<dbReference type="PROSITE" id="PS50965">
    <property type="entry name" value="NERD"/>
    <property type="match status" value="1"/>
</dbReference>
<organism evidence="2 3">
    <name type="scientific">Tetragenococcus halophilus subsp. halophilus</name>
    <dbReference type="NCBI Taxonomy" id="1513897"/>
    <lineage>
        <taxon>Bacteria</taxon>
        <taxon>Bacillati</taxon>
        <taxon>Bacillota</taxon>
        <taxon>Bacilli</taxon>
        <taxon>Lactobacillales</taxon>
        <taxon>Enterococcaceae</taxon>
        <taxon>Tetragenococcus</taxon>
    </lineage>
</organism>
<evidence type="ECO:0000313" key="2">
    <source>
        <dbReference type="EMBL" id="GBD69229.1"/>
    </source>
</evidence>
<gene>
    <name evidence="2" type="ORF">TEHN7118_2035</name>
</gene>